<reference evidence="2 3" key="1">
    <citation type="submission" date="2019-08" db="EMBL/GenBank/DDBJ databases">
        <title>Genomic characterization of a novel candidate phylum (ARYD3) from a high temperature, high salinity tertiary oil reservoir in north central Oklahoma, USA.</title>
        <authorList>
            <person name="Youssef N.H."/>
            <person name="Yadav A."/>
            <person name="Elshahed M.S."/>
        </authorList>
    </citation>
    <scope>NUCLEOTIDE SEQUENCE [LARGE SCALE GENOMIC DNA]</scope>
    <source>
        <strain evidence="2">ARYD1</strain>
    </source>
</reference>
<dbReference type="EMBL" id="VSIV01000170">
    <property type="protein sequence ID" value="TYB33252.1"/>
    <property type="molecule type" value="Genomic_DNA"/>
</dbReference>
<feature type="transmembrane region" description="Helical" evidence="1">
    <location>
        <begin position="251"/>
        <end position="268"/>
    </location>
</feature>
<feature type="transmembrane region" description="Helical" evidence="1">
    <location>
        <begin position="300"/>
        <end position="320"/>
    </location>
</feature>
<gene>
    <name evidence="2" type="ORF">FXF49_07255</name>
</gene>
<evidence type="ECO:0000313" key="3">
    <source>
        <dbReference type="Proteomes" id="UP000323337"/>
    </source>
</evidence>
<sequence length="357" mass="41139">MEMDREMGKSANLYKRYGLEYNGYLFIALTVLLGYLLILFAGFKPIGFDPDSANYVKLLQTDPANFDLNKVEPLNCLIVFINQKFFNTSAESFFLIYGFLYVSLSLVAIKRYSIKPIFSLIVFILLFFPNFGLIQIRQGISIAIFLLAIGDIVNRNAYKFMLKIAIAILFHYSAVVFLVFYFIVWPRLTLVQGLILPLLCLLVGEFLLTYNFYITLSEFLPGAFGWKMTMYLELMAHADKTDGSIHNINPFNMYSLFMWLLVILSTFLNKSDLRGHFNILLNILFGGLLFWFLFITVPVFSFRIFVTLSSVSILLIPYILEKIYPQFLSITLFFIAILILSVNVYLLGGLFYFSLLL</sequence>
<name>A0A5D0MLG7_FLESI</name>
<organism evidence="2 3">
    <name type="scientific">Flexistipes sinusarabici</name>
    <dbReference type="NCBI Taxonomy" id="2352"/>
    <lineage>
        <taxon>Bacteria</taxon>
        <taxon>Pseudomonadati</taxon>
        <taxon>Deferribacterota</taxon>
        <taxon>Deferribacteres</taxon>
        <taxon>Deferribacterales</taxon>
        <taxon>Flexistipitaceae</taxon>
        <taxon>Flexistipes</taxon>
    </lineage>
</organism>
<feature type="transmembrane region" description="Helical" evidence="1">
    <location>
        <begin position="332"/>
        <end position="355"/>
    </location>
</feature>
<comment type="caution">
    <text evidence="2">The sequence shown here is derived from an EMBL/GenBank/DDBJ whole genome shotgun (WGS) entry which is preliminary data.</text>
</comment>
<protein>
    <submittedName>
        <fullName evidence="2">EpsG family protein</fullName>
    </submittedName>
</protein>
<feature type="transmembrane region" description="Helical" evidence="1">
    <location>
        <begin position="121"/>
        <end position="148"/>
    </location>
</feature>
<feature type="transmembrane region" description="Helical" evidence="1">
    <location>
        <begin position="194"/>
        <end position="214"/>
    </location>
</feature>
<keyword evidence="1" id="KW-1133">Transmembrane helix</keyword>
<keyword evidence="1" id="KW-0812">Transmembrane</keyword>
<dbReference type="Pfam" id="PF14897">
    <property type="entry name" value="EpsG"/>
    <property type="match status" value="1"/>
</dbReference>
<dbReference type="AlphaFoldDB" id="A0A5D0MLG7"/>
<feature type="transmembrane region" description="Helical" evidence="1">
    <location>
        <begin position="21"/>
        <end position="43"/>
    </location>
</feature>
<feature type="transmembrane region" description="Helical" evidence="1">
    <location>
        <begin position="275"/>
        <end position="294"/>
    </location>
</feature>
<dbReference type="InterPro" id="IPR049458">
    <property type="entry name" value="EpsG-like"/>
</dbReference>
<proteinExistence type="predicted"/>
<evidence type="ECO:0000256" key="1">
    <source>
        <dbReference type="SAM" id="Phobius"/>
    </source>
</evidence>
<evidence type="ECO:0000313" key="2">
    <source>
        <dbReference type="EMBL" id="TYB33252.1"/>
    </source>
</evidence>
<feature type="transmembrane region" description="Helical" evidence="1">
    <location>
        <begin position="92"/>
        <end position="109"/>
    </location>
</feature>
<accession>A0A5D0MLG7</accession>
<keyword evidence="1" id="KW-0472">Membrane</keyword>
<feature type="transmembrane region" description="Helical" evidence="1">
    <location>
        <begin position="160"/>
        <end position="182"/>
    </location>
</feature>
<dbReference type="Proteomes" id="UP000323337">
    <property type="component" value="Unassembled WGS sequence"/>
</dbReference>